<dbReference type="InterPro" id="IPR028082">
    <property type="entry name" value="Peripla_BP_I"/>
</dbReference>
<keyword evidence="7" id="KW-1185">Reference proteome</keyword>
<organism evidence="6 7">
    <name type="scientific">Victivallis vadensis</name>
    <dbReference type="NCBI Taxonomy" id="172901"/>
    <lineage>
        <taxon>Bacteria</taxon>
        <taxon>Pseudomonadati</taxon>
        <taxon>Lentisphaerota</taxon>
        <taxon>Lentisphaeria</taxon>
        <taxon>Victivallales</taxon>
        <taxon>Victivallaceae</taxon>
        <taxon>Victivallis</taxon>
    </lineage>
</organism>
<dbReference type="PANTHER" id="PTHR30146">
    <property type="entry name" value="LACI-RELATED TRANSCRIPTIONAL REPRESSOR"/>
    <property type="match status" value="1"/>
</dbReference>
<dbReference type="GO" id="GO:0003700">
    <property type="term" value="F:DNA-binding transcription factor activity"/>
    <property type="evidence" value="ECO:0007669"/>
    <property type="project" value="TreeGrafter"/>
</dbReference>
<feature type="domain" description="Transcriptional regulator LacI/GalR-like sensor" evidence="5">
    <location>
        <begin position="189"/>
        <end position="347"/>
    </location>
</feature>
<keyword evidence="1" id="KW-0805">Transcription regulation</keyword>
<dbReference type="CDD" id="cd06267">
    <property type="entry name" value="PBP1_LacI_sugar_binding-like"/>
    <property type="match status" value="1"/>
</dbReference>
<gene>
    <name evidence="6" type="ORF">C8D82_10563</name>
</gene>
<name>A0A2U1B7S1_9BACT</name>
<dbReference type="Proteomes" id="UP000245959">
    <property type="component" value="Unassembled WGS sequence"/>
</dbReference>
<dbReference type="Gene3D" id="3.40.50.2300">
    <property type="match status" value="2"/>
</dbReference>
<reference evidence="6 7" key="1">
    <citation type="submission" date="2018-04" db="EMBL/GenBank/DDBJ databases">
        <title>Genomic Encyclopedia of Type Strains, Phase IV (KMG-IV): sequencing the most valuable type-strain genomes for metagenomic binning, comparative biology and taxonomic classification.</title>
        <authorList>
            <person name="Goeker M."/>
        </authorList>
    </citation>
    <scope>NUCLEOTIDE SEQUENCE [LARGE SCALE GENOMIC DNA]</scope>
    <source>
        <strain evidence="6 7">DSM 14823</strain>
    </source>
</reference>
<dbReference type="AlphaFoldDB" id="A0A2U1B7S1"/>
<dbReference type="GO" id="GO:0000976">
    <property type="term" value="F:transcription cis-regulatory region binding"/>
    <property type="evidence" value="ECO:0007669"/>
    <property type="project" value="TreeGrafter"/>
</dbReference>
<dbReference type="SUPFAM" id="SSF46785">
    <property type="entry name" value="Winged helix' DNA-binding domain"/>
    <property type="match status" value="1"/>
</dbReference>
<feature type="domain" description="HTH marR-type" evidence="4">
    <location>
        <begin position="24"/>
        <end position="61"/>
    </location>
</feature>
<dbReference type="OrthoDB" id="269117at2"/>
<dbReference type="InterPro" id="IPR046335">
    <property type="entry name" value="LacI/GalR-like_sensor"/>
</dbReference>
<dbReference type="Pfam" id="PF13377">
    <property type="entry name" value="Peripla_BP_3"/>
    <property type="match status" value="1"/>
</dbReference>
<evidence type="ECO:0000256" key="1">
    <source>
        <dbReference type="ARBA" id="ARBA00023015"/>
    </source>
</evidence>
<evidence type="ECO:0000259" key="4">
    <source>
        <dbReference type="Pfam" id="PF12802"/>
    </source>
</evidence>
<accession>A0A2U1B7S1</accession>
<keyword evidence="3" id="KW-0804">Transcription</keyword>
<protein>
    <submittedName>
        <fullName evidence="6">LacI family transcriptional regulator</fullName>
    </submittedName>
</protein>
<dbReference type="SUPFAM" id="SSF53822">
    <property type="entry name" value="Periplasmic binding protein-like I"/>
    <property type="match status" value="1"/>
</dbReference>
<dbReference type="EMBL" id="QEKH01000005">
    <property type="protein sequence ID" value="PVY44734.1"/>
    <property type="molecule type" value="Genomic_DNA"/>
</dbReference>
<dbReference type="InterPro" id="IPR000835">
    <property type="entry name" value="HTH_MarR-typ"/>
</dbReference>
<dbReference type="PANTHER" id="PTHR30146:SF154">
    <property type="entry name" value="TRANSCRIPTION REGULATOR, MEMBER OF GALR FAMILY"/>
    <property type="match status" value="1"/>
</dbReference>
<keyword evidence="2" id="KW-0238">DNA-binding</keyword>
<sequence>MSATKCAEIVKEIGAEIRNGEHGAPGTAFMTVRELCDVFDISLVTAQRIVNRLKEDGLLVRSGRRTSIAARSMHGAAASCRIGVVVTKIDNPFFSRLLNALELAGRRRGLELISAGSDYNVRHEEHLFRMLENSGAGGFLVCPAHDIDSAPALRNLTLPFALIGRRVAGVDADTVMTNDFEAGRLAAIHLIEQRCSDYLYMGISNFRNDMRFRGFAFELHQRGVELPGERHLRVDVDRDESDLPEYLARLHRGGKTGVFCYHDLFALRMIRAARLCKFSIPREVSVVGFDDLPIASEVYPSLTSISYPLAGIAENALEMLLRRLHGANDGPGATNYLDPTLVVRESSFDLP</sequence>
<evidence type="ECO:0000313" key="6">
    <source>
        <dbReference type="EMBL" id="PVY44734.1"/>
    </source>
</evidence>
<dbReference type="Gene3D" id="1.10.10.10">
    <property type="entry name" value="Winged helix-like DNA-binding domain superfamily/Winged helix DNA-binding domain"/>
    <property type="match status" value="1"/>
</dbReference>
<dbReference type="InterPro" id="IPR036390">
    <property type="entry name" value="WH_DNA-bd_sf"/>
</dbReference>
<dbReference type="InterPro" id="IPR036388">
    <property type="entry name" value="WH-like_DNA-bd_sf"/>
</dbReference>
<dbReference type="RefSeq" id="WP_116883059.1">
    <property type="nucleotide sequence ID" value="NZ_CABMMC010000195.1"/>
</dbReference>
<evidence type="ECO:0000256" key="3">
    <source>
        <dbReference type="ARBA" id="ARBA00023163"/>
    </source>
</evidence>
<comment type="caution">
    <text evidence="6">The sequence shown here is derived from an EMBL/GenBank/DDBJ whole genome shotgun (WGS) entry which is preliminary data.</text>
</comment>
<dbReference type="Pfam" id="PF12802">
    <property type="entry name" value="MarR_2"/>
    <property type="match status" value="1"/>
</dbReference>
<evidence type="ECO:0000259" key="5">
    <source>
        <dbReference type="Pfam" id="PF13377"/>
    </source>
</evidence>
<evidence type="ECO:0000313" key="7">
    <source>
        <dbReference type="Proteomes" id="UP000245959"/>
    </source>
</evidence>
<evidence type="ECO:0000256" key="2">
    <source>
        <dbReference type="ARBA" id="ARBA00023125"/>
    </source>
</evidence>
<dbReference type="GeneID" id="78294382"/>
<proteinExistence type="predicted"/>